<dbReference type="Gene3D" id="3.40.50.300">
    <property type="entry name" value="P-loop containing nucleotide triphosphate hydrolases"/>
    <property type="match status" value="1"/>
</dbReference>
<keyword evidence="6 9" id="KW-0342">GTP-binding</keyword>
<dbReference type="InterPro" id="IPR006073">
    <property type="entry name" value="GTP-bd"/>
</dbReference>
<feature type="binding site" evidence="10">
    <location>
        <begin position="146"/>
        <end position="151"/>
    </location>
    <ligand>
        <name>GTP</name>
        <dbReference type="ChEBI" id="CHEBI:37565"/>
    </ligand>
</feature>
<dbReference type="InterPro" id="IPR016478">
    <property type="entry name" value="GTPase_MTG1"/>
</dbReference>
<proteinExistence type="inferred from homology"/>
<dbReference type="EMBL" id="REGN01002089">
    <property type="protein sequence ID" value="RNA30390.1"/>
    <property type="molecule type" value="Genomic_DNA"/>
</dbReference>
<evidence type="ECO:0000256" key="9">
    <source>
        <dbReference type="PIRNR" id="PIRNR006230"/>
    </source>
</evidence>
<reference evidence="12 13" key="1">
    <citation type="journal article" date="2018" name="Sci. Rep.">
        <title>Genomic signatures of local adaptation to the degree of environmental predictability in rotifers.</title>
        <authorList>
            <person name="Franch-Gras L."/>
            <person name="Hahn C."/>
            <person name="Garcia-Roger E.M."/>
            <person name="Carmona M.J."/>
            <person name="Serra M."/>
            <person name="Gomez A."/>
        </authorList>
    </citation>
    <scope>NUCLEOTIDE SEQUENCE [LARGE SCALE GENOMIC DNA]</scope>
    <source>
        <strain evidence="12">HYR1</strain>
    </source>
</reference>
<protein>
    <recommendedName>
        <fullName evidence="9">Mitochondrial GTPase 1</fullName>
    </recommendedName>
</protein>
<evidence type="ECO:0000256" key="3">
    <source>
        <dbReference type="ARBA" id="ARBA00022792"/>
    </source>
</evidence>
<dbReference type="PANTHER" id="PTHR45782">
    <property type="entry name" value="MITOCHONDRIAL RIBOSOME-ASSOCIATED GTPASE 1"/>
    <property type="match status" value="1"/>
</dbReference>
<gene>
    <name evidence="12" type="ORF">BpHYR1_041099</name>
</gene>
<keyword evidence="2 9" id="KW-0547">Nucleotide-binding</keyword>
<dbReference type="PIRSF" id="PIRSF006230">
    <property type="entry name" value="MG442"/>
    <property type="match status" value="1"/>
</dbReference>
<keyword evidence="7" id="KW-0472">Membrane</keyword>
<dbReference type="PROSITE" id="PS51721">
    <property type="entry name" value="G_CP"/>
    <property type="match status" value="1"/>
</dbReference>
<dbReference type="OrthoDB" id="269151at2759"/>
<evidence type="ECO:0000313" key="13">
    <source>
        <dbReference type="Proteomes" id="UP000276133"/>
    </source>
</evidence>
<dbReference type="InterPro" id="IPR030378">
    <property type="entry name" value="G_CP_dom"/>
</dbReference>
<keyword evidence="4" id="KW-0809">Transit peptide</keyword>
<evidence type="ECO:0000313" key="12">
    <source>
        <dbReference type="EMBL" id="RNA30390.1"/>
    </source>
</evidence>
<comment type="subcellular location">
    <subcellularLocation>
        <location evidence="1">Mitochondrion inner membrane</location>
        <topology evidence="1">Peripheral membrane protein</topology>
        <orientation evidence="1">Matrix side</orientation>
    </subcellularLocation>
</comment>
<comment type="function">
    <text evidence="8 9">Plays a role in the regulation of the mitochondrial ribosome assembly and of translational activity. Displays mitochondrial GTPase activity.</text>
</comment>
<comment type="similarity">
    <text evidence="9">Belongs to the TRAFAC class YlqF/YawG GTPase family. MTG1 subfamily.</text>
</comment>
<dbReference type="GO" id="GO:0005525">
    <property type="term" value="F:GTP binding"/>
    <property type="evidence" value="ECO:0007669"/>
    <property type="project" value="UniProtKB-KW"/>
</dbReference>
<dbReference type="GO" id="GO:0003924">
    <property type="term" value="F:GTPase activity"/>
    <property type="evidence" value="ECO:0007669"/>
    <property type="project" value="TreeGrafter"/>
</dbReference>
<evidence type="ECO:0000256" key="5">
    <source>
        <dbReference type="ARBA" id="ARBA00023128"/>
    </source>
</evidence>
<evidence type="ECO:0000256" key="8">
    <source>
        <dbReference type="ARBA" id="ARBA00045284"/>
    </source>
</evidence>
<evidence type="ECO:0000256" key="4">
    <source>
        <dbReference type="ARBA" id="ARBA00022946"/>
    </source>
</evidence>
<dbReference type="InterPro" id="IPR023179">
    <property type="entry name" value="GTP-bd_ortho_bundle_sf"/>
</dbReference>
<dbReference type="Pfam" id="PF01926">
    <property type="entry name" value="MMR_HSR1"/>
    <property type="match status" value="1"/>
</dbReference>
<dbReference type="Proteomes" id="UP000276133">
    <property type="component" value="Unassembled WGS sequence"/>
</dbReference>
<dbReference type="CDD" id="cd01856">
    <property type="entry name" value="YlqF"/>
    <property type="match status" value="1"/>
</dbReference>
<evidence type="ECO:0000256" key="1">
    <source>
        <dbReference type="ARBA" id="ARBA00004443"/>
    </source>
</evidence>
<sequence length="329" mass="37749">MSKFRTQFDFSRISKELYQWFPGHMAKGLKKMHEHLPSVDAVIEVHDARAPFTGRNLQFRQSVVGNKPYAYVLNKADLTDLKDKKTITSKLAKEGYSPVYFTNLRDSADKTYRKILPDITSQIENQFRFNRELATDYHLLVVGVPNVGKSTLINKLRNFHLKKGNAVKVGSEPGITRAVQSKVKINQNPLVFIYDTPGVLEPTFENIETGFKLACLNCVKNHQVNSDILADYLLFRLNKSSNFKYVEYYGLKEPSDTIFDVLLHIAKKTNKIKIMKGFDNSMKKIYDIDAAGHMMIKHFFDGHLGKSMLDEDIVLQEEEEDGLELDKFI</sequence>
<dbReference type="SUPFAM" id="SSF52540">
    <property type="entry name" value="P-loop containing nucleoside triphosphate hydrolases"/>
    <property type="match status" value="1"/>
</dbReference>
<organism evidence="12 13">
    <name type="scientific">Brachionus plicatilis</name>
    <name type="common">Marine rotifer</name>
    <name type="synonym">Brachionus muelleri</name>
    <dbReference type="NCBI Taxonomy" id="10195"/>
    <lineage>
        <taxon>Eukaryota</taxon>
        <taxon>Metazoa</taxon>
        <taxon>Spiralia</taxon>
        <taxon>Gnathifera</taxon>
        <taxon>Rotifera</taxon>
        <taxon>Eurotatoria</taxon>
        <taxon>Monogononta</taxon>
        <taxon>Pseudotrocha</taxon>
        <taxon>Ploima</taxon>
        <taxon>Brachionidae</taxon>
        <taxon>Brachionus</taxon>
    </lineage>
</organism>
<feature type="binding site" evidence="10">
    <location>
        <begin position="74"/>
        <end position="77"/>
    </location>
    <ligand>
        <name>GTP</name>
        <dbReference type="ChEBI" id="CHEBI:37565"/>
    </ligand>
</feature>
<dbReference type="InterPro" id="IPR027417">
    <property type="entry name" value="P-loop_NTPase"/>
</dbReference>
<feature type="domain" description="CP-type G" evidence="11">
    <location>
        <begin position="26"/>
        <end position="202"/>
    </location>
</feature>
<evidence type="ECO:0000256" key="2">
    <source>
        <dbReference type="ARBA" id="ARBA00022741"/>
    </source>
</evidence>
<evidence type="ECO:0000256" key="7">
    <source>
        <dbReference type="ARBA" id="ARBA00023136"/>
    </source>
</evidence>
<keyword evidence="5 9" id="KW-0496">Mitochondrion</keyword>
<dbReference type="GO" id="GO:0005743">
    <property type="term" value="C:mitochondrial inner membrane"/>
    <property type="evidence" value="ECO:0007669"/>
    <property type="project" value="UniProtKB-SubCell"/>
</dbReference>
<name>A0A3M7S429_BRAPC</name>
<evidence type="ECO:0000256" key="10">
    <source>
        <dbReference type="PIRSR" id="PIRSR006230-1"/>
    </source>
</evidence>
<keyword evidence="3" id="KW-0999">Mitochondrion inner membrane</keyword>
<dbReference type="PANTHER" id="PTHR45782:SF4">
    <property type="entry name" value="MITOCHONDRIAL RIBOSOME-ASSOCIATED GTPASE 1"/>
    <property type="match status" value="1"/>
</dbReference>
<dbReference type="FunFam" id="1.10.1580.10:FF:000004">
    <property type="entry name" value="Mitochondrial GTPase 1"/>
    <property type="match status" value="1"/>
</dbReference>
<accession>A0A3M7S429</accession>
<keyword evidence="13" id="KW-1185">Reference proteome</keyword>
<dbReference type="GO" id="GO:0032543">
    <property type="term" value="P:mitochondrial translation"/>
    <property type="evidence" value="ECO:0007669"/>
    <property type="project" value="TreeGrafter"/>
</dbReference>
<evidence type="ECO:0000259" key="11">
    <source>
        <dbReference type="PROSITE" id="PS51721"/>
    </source>
</evidence>
<dbReference type="AlphaFoldDB" id="A0A3M7S429"/>
<dbReference type="PRINTS" id="PR00326">
    <property type="entry name" value="GTP1OBG"/>
</dbReference>
<evidence type="ECO:0000256" key="6">
    <source>
        <dbReference type="ARBA" id="ARBA00023134"/>
    </source>
</evidence>
<feature type="binding site" evidence="10">
    <location>
        <position position="198"/>
    </location>
    <ligand>
        <name>GTP</name>
        <dbReference type="ChEBI" id="CHEBI:37565"/>
    </ligand>
</feature>
<dbReference type="FunFam" id="3.40.50.300:FF:000876">
    <property type="entry name" value="Mitochondrial GTPase 1"/>
    <property type="match status" value="1"/>
</dbReference>
<dbReference type="Gene3D" id="1.10.1580.10">
    <property type="match status" value="1"/>
</dbReference>
<comment type="caution">
    <text evidence="12">The sequence shown here is derived from an EMBL/GenBank/DDBJ whole genome shotgun (WGS) entry which is preliminary data.</text>
</comment>
<dbReference type="STRING" id="10195.A0A3M7S429"/>